<dbReference type="AlphaFoldDB" id="A0A515EN27"/>
<feature type="chain" id="PRO_5022031162" description="DUF2059 domain-containing protein" evidence="1">
    <location>
        <begin position="27"/>
        <end position="387"/>
    </location>
</feature>
<keyword evidence="3" id="KW-1185">Reference proteome</keyword>
<organism evidence="2 3">
    <name type="scientific">Rhodoferax aquaticus</name>
    <dbReference type="NCBI Taxonomy" id="2527691"/>
    <lineage>
        <taxon>Bacteria</taxon>
        <taxon>Pseudomonadati</taxon>
        <taxon>Pseudomonadota</taxon>
        <taxon>Betaproteobacteria</taxon>
        <taxon>Burkholderiales</taxon>
        <taxon>Comamonadaceae</taxon>
        <taxon>Rhodoferax</taxon>
    </lineage>
</organism>
<name>A0A515EN27_9BURK</name>
<proteinExistence type="predicted"/>
<dbReference type="KEGG" id="rhg:EXZ61_07735"/>
<dbReference type="Proteomes" id="UP000317365">
    <property type="component" value="Chromosome"/>
</dbReference>
<reference evidence="3" key="1">
    <citation type="submission" date="2019-02" db="EMBL/GenBank/DDBJ databases">
        <title>Complete genome sequence of Rhodoferax sp. Gr-4.</title>
        <authorList>
            <person name="Jin L."/>
        </authorList>
    </citation>
    <scope>NUCLEOTIDE SEQUENCE [LARGE SCALE GENOMIC DNA]</scope>
    <source>
        <strain evidence="3">Gr-4</strain>
    </source>
</reference>
<dbReference type="RefSeq" id="WP_142810631.1">
    <property type="nucleotide sequence ID" value="NZ_CP036282.1"/>
</dbReference>
<sequence length="387" mass="42086">MKNHLTKWLRAMLFCLAVMLASNVQACAICAPSDGQTTLLQRLYAADAVVMAEGQVGQNSSTWMPLALIKGPLPAGVALRNPMPLSPPDAAALAQSLSPGSDAAKAAVHVLLYTASNASWRSAGPLGLEREAWLRSMAALPRAMQAGVLDPKIQWPARLAALAPDLENSQSLVAQTSYEEISQAPFPAMRSLKPVLKVKQLSHWLDQPGLEARRPLYGLLFGVAGTAADAQILEPRMLRSLRAKAVTPTDLAAFSAYVAAYLELRGDAGLAWVEQHVLQDMQVRDEWVQAALQALRIHAEDGLRVSKARVVQAYALYIQSNPARAGFVASDLSKWERWEFTETFVDILKSRSAQVFSSRYAMVFYLMRSPTPQAEAGLDALRAQGIL</sequence>
<accession>A0A515EN27</accession>
<feature type="signal peptide" evidence="1">
    <location>
        <begin position="1"/>
        <end position="26"/>
    </location>
</feature>
<evidence type="ECO:0000313" key="2">
    <source>
        <dbReference type="EMBL" id="QDL54069.1"/>
    </source>
</evidence>
<evidence type="ECO:0000256" key="1">
    <source>
        <dbReference type="SAM" id="SignalP"/>
    </source>
</evidence>
<reference evidence="3" key="2">
    <citation type="journal article" date="2020" name="Int. J. Syst. Evol. Microbiol.">
        <title>Genomic insights into a novel species Rhodoferax aquaticus sp. nov., isolated from freshwater.</title>
        <authorList>
            <person name="Li T."/>
            <person name="Zhuo Y."/>
            <person name="Jin C.Z."/>
            <person name="Wu X."/>
            <person name="Ko S.R."/>
            <person name="Jin F.J."/>
            <person name="Ahn C.Y."/>
            <person name="Oh H.M."/>
            <person name="Lee H.G."/>
            <person name="Jin L."/>
        </authorList>
    </citation>
    <scope>NUCLEOTIDE SEQUENCE [LARGE SCALE GENOMIC DNA]</scope>
    <source>
        <strain evidence="3">Gr-4</strain>
    </source>
</reference>
<gene>
    <name evidence="2" type="ORF">EXZ61_07735</name>
</gene>
<evidence type="ECO:0008006" key="4">
    <source>
        <dbReference type="Google" id="ProtNLM"/>
    </source>
</evidence>
<dbReference type="EMBL" id="CP036282">
    <property type="protein sequence ID" value="QDL54069.1"/>
    <property type="molecule type" value="Genomic_DNA"/>
</dbReference>
<evidence type="ECO:0000313" key="3">
    <source>
        <dbReference type="Proteomes" id="UP000317365"/>
    </source>
</evidence>
<keyword evidence="1" id="KW-0732">Signal</keyword>
<protein>
    <recommendedName>
        <fullName evidence="4">DUF2059 domain-containing protein</fullName>
    </recommendedName>
</protein>